<evidence type="ECO:0000313" key="2">
    <source>
        <dbReference type="Proteomes" id="UP001500185"/>
    </source>
</evidence>
<organism evidence="1 2">
    <name type="scientific">Psychroflexus lacisalsi</name>
    <dbReference type="NCBI Taxonomy" id="503928"/>
    <lineage>
        <taxon>Bacteria</taxon>
        <taxon>Pseudomonadati</taxon>
        <taxon>Bacteroidota</taxon>
        <taxon>Flavobacteriia</taxon>
        <taxon>Flavobacteriales</taxon>
        <taxon>Flavobacteriaceae</taxon>
        <taxon>Psychroflexus</taxon>
    </lineage>
</organism>
<protein>
    <submittedName>
        <fullName evidence="1">Uncharacterized protein</fullName>
    </submittedName>
</protein>
<accession>A0ABP3VLI4</accession>
<name>A0ABP3VLI4_9FLAO</name>
<comment type="caution">
    <text evidence="1">The sequence shown here is derived from an EMBL/GenBank/DDBJ whole genome shotgun (WGS) entry which is preliminary data.</text>
</comment>
<keyword evidence="2" id="KW-1185">Reference proteome</keyword>
<reference evidence="2" key="1">
    <citation type="journal article" date="2019" name="Int. J. Syst. Evol. Microbiol.">
        <title>The Global Catalogue of Microorganisms (GCM) 10K type strain sequencing project: providing services to taxonomists for standard genome sequencing and annotation.</title>
        <authorList>
            <consortium name="The Broad Institute Genomics Platform"/>
            <consortium name="The Broad Institute Genome Sequencing Center for Infectious Disease"/>
            <person name="Wu L."/>
            <person name="Ma J."/>
        </authorList>
    </citation>
    <scope>NUCLEOTIDE SEQUENCE [LARGE SCALE GENOMIC DNA]</scope>
    <source>
        <strain evidence="2">JCM 16231</strain>
    </source>
</reference>
<dbReference type="RefSeq" id="WP_224454186.1">
    <property type="nucleotide sequence ID" value="NZ_BAAAGG010000005.1"/>
</dbReference>
<proteinExistence type="predicted"/>
<gene>
    <name evidence="1" type="ORF">GCM10009433_16660</name>
</gene>
<dbReference type="EMBL" id="BAAAGG010000005">
    <property type="protein sequence ID" value="GAA0758947.1"/>
    <property type="molecule type" value="Genomic_DNA"/>
</dbReference>
<evidence type="ECO:0000313" key="1">
    <source>
        <dbReference type="EMBL" id="GAA0758947.1"/>
    </source>
</evidence>
<sequence length="57" mass="6682">MNFRKGENTNIETKEFEGLNHLFQESETGDSTEYGIIEQTMSPQVLEYIKGWLKRTL</sequence>
<dbReference type="Proteomes" id="UP001500185">
    <property type="component" value="Unassembled WGS sequence"/>
</dbReference>